<dbReference type="InterPro" id="IPR029044">
    <property type="entry name" value="Nucleotide-diphossugar_trans"/>
</dbReference>
<accession>A0ABQ1YII5</accession>
<sequence length="321" mass="37493">MYKTISPVLFTIFNRPDTTQLVFEKIREFKPSKLYIAADGPRADREGEDALCRETRGVINVDWDCEVQYLYRSENLGCKLGMSGAIKWFFENEPEGIVLEDDCLPGEDFFRFCDTLLEKYRDDTRVAHIAGTRMTLNDKFGDATYYFSKYTHIWGWASWRRVWKNYDENLTMKDSFVQQDLFKYIYSKKKITDRLTKVLTLVETGGINTWDFQYLFMNFWNNSLCICPNVNLISNIGFDPRATHTRDKNNKFANIPLETFTDIVHPKFFVPILDADYCILKLEEEDTLTILKSKVKHAIKLGLRALGVRKAGIQKLKNLIP</sequence>
<keyword evidence="2" id="KW-1185">Reference proteome</keyword>
<protein>
    <submittedName>
        <fullName evidence="1">Hemolytic protein HlpA</fullName>
    </submittedName>
</protein>
<comment type="caution">
    <text evidence="1">The sequence shown here is derived from an EMBL/GenBank/DDBJ whole genome shotgun (WGS) entry which is preliminary data.</text>
</comment>
<proteinExistence type="predicted"/>
<evidence type="ECO:0000313" key="1">
    <source>
        <dbReference type="EMBL" id="GGH26251.1"/>
    </source>
</evidence>
<dbReference type="SUPFAM" id="SSF53448">
    <property type="entry name" value="Nucleotide-diphospho-sugar transferases"/>
    <property type="match status" value="1"/>
</dbReference>
<reference evidence="2" key="1">
    <citation type="journal article" date="2019" name="Int. J. Syst. Evol. Microbiol.">
        <title>The Global Catalogue of Microorganisms (GCM) 10K type strain sequencing project: providing services to taxonomists for standard genome sequencing and annotation.</title>
        <authorList>
            <consortium name="The Broad Institute Genomics Platform"/>
            <consortium name="The Broad Institute Genome Sequencing Center for Infectious Disease"/>
            <person name="Wu L."/>
            <person name="Ma J."/>
        </authorList>
    </citation>
    <scope>NUCLEOTIDE SEQUENCE [LARGE SCALE GENOMIC DNA]</scope>
    <source>
        <strain evidence="2">CGMCC 1.15288</strain>
    </source>
</reference>
<dbReference type="EMBL" id="BMIA01000001">
    <property type="protein sequence ID" value="GGH26251.1"/>
    <property type="molecule type" value="Genomic_DNA"/>
</dbReference>
<gene>
    <name evidence="1" type="ORF">GCM10007423_11090</name>
</gene>
<dbReference type="Proteomes" id="UP000600214">
    <property type="component" value="Unassembled WGS sequence"/>
</dbReference>
<name>A0ABQ1YII5_9BACT</name>
<evidence type="ECO:0000313" key="2">
    <source>
        <dbReference type="Proteomes" id="UP000600214"/>
    </source>
</evidence>
<dbReference type="RefSeq" id="WP_229221450.1">
    <property type="nucleotide sequence ID" value="NZ_BMIA01000001.1"/>
</dbReference>
<dbReference type="Gene3D" id="3.90.550.10">
    <property type="entry name" value="Spore Coat Polysaccharide Biosynthesis Protein SpsA, Chain A"/>
    <property type="match status" value="1"/>
</dbReference>
<organism evidence="1 2">
    <name type="scientific">Dyadobacter endophyticus</name>
    <dbReference type="NCBI Taxonomy" id="1749036"/>
    <lineage>
        <taxon>Bacteria</taxon>
        <taxon>Pseudomonadati</taxon>
        <taxon>Bacteroidota</taxon>
        <taxon>Cytophagia</taxon>
        <taxon>Cytophagales</taxon>
        <taxon>Spirosomataceae</taxon>
        <taxon>Dyadobacter</taxon>
    </lineage>
</organism>